<keyword evidence="1" id="KW-0378">Hydrolase</keyword>
<dbReference type="Gene3D" id="3.30.420.10">
    <property type="entry name" value="Ribonuclease H-like superfamily/Ribonuclease H"/>
    <property type="match status" value="1"/>
</dbReference>
<name>A0ABS1DDT0_9PROT</name>
<keyword evidence="1" id="KW-0540">Nuclease</keyword>
<dbReference type="InterPro" id="IPR012337">
    <property type="entry name" value="RNaseH-like_sf"/>
</dbReference>
<dbReference type="EMBL" id="NRRL01000014">
    <property type="protein sequence ID" value="MBK1667913.1"/>
    <property type="molecule type" value="Genomic_DNA"/>
</dbReference>
<organism evidence="1 2">
    <name type="scientific">Rhodovibrio sodomensis</name>
    <dbReference type="NCBI Taxonomy" id="1088"/>
    <lineage>
        <taxon>Bacteria</taxon>
        <taxon>Pseudomonadati</taxon>
        <taxon>Pseudomonadota</taxon>
        <taxon>Alphaproteobacteria</taxon>
        <taxon>Rhodospirillales</taxon>
        <taxon>Rhodovibrionaceae</taxon>
        <taxon>Rhodovibrio</taxon>
    </lineage>
</organism>
<dbReference type="SUPFAM" id="SSF53098">
    <property type="entry name" value="Ribonuclease H-like"/>
    <property type="match status" value="1"/>
</dbReference>
<evidence type="ECO:0000313" key="2">
    <source>
        <dbReference type="Proteomes" id="UP001296873"/>
    </source>
</evidence>
<keyword evidence="2" id="KW-1185">Reference proteome</keyword>
<gene>
    <name evidence="1" type="ORF">CKO28_07675</name>
</gene>
<proteinExistence type="predicted"/>
<reference evidence="1 2" key="1">
    <citation type="journal article" date="2020" name="Microorganisms">
        <title>Osmotic Adaptation and Compatible Solute Biosynthesis of Phototrophic Bacteria as Revealed from Genome Analyses.</title>
        <authorList>
            <person name="Imhoff J.F."/>
            <person name="Rahn T."/>
            <person name="Kunzel S."/>
            <person name="Keller A."/>
            <person name="Neulinger S.C."/>
        </authorList>
    </citation>
    <scope>NUCLEOTIDE SEQUENCE [LARGE SCALE GENOMIC DNA]</scope>
    <source>
        <strain evidence="1 2">DSM 9895</strain>
    </source>
</reference>
<comment type="caution">
    <text evidence="1">The sequence shown here is derived from an EMBL/GenBank/DDBJ whole genome shotgun (WGS) entry which is preliminary data.</text>
</comment>
<evidence type="ECO:0000313" key="1">
    <source>
        <dbReference type="EMBL" id="MBK1667913.1"/>
    </source>
</evidence>
<sequence length="192" mass="21985">MKIGDTYFSADVETDGPIPGPYSMLSFALVYAGQYDGQTFEKPSKYDQIFYREIKPISENYEVEALNINQLDRERLQREGASPKDAMNDAWDWVMSLAGETKPVLAAYPVSFDWTWLYWYFIAFSDKGSPFGYSRCFDIKTAVSIKANLPFSSAGRSKLPDWLQPEREHTHFAVDDAIEQAEIFAKIAEWKA</sequence>
<dbReference type="Proteomes" id="UP001296873">
    <property type="component" value="Unassembled WGS sequence"/>
</dbReference>
<accession>A0ABS1DDT0</accession>
<dbReference type="GO" id="GO:0004527">
    <property type="term" value="F:exonuclease activity"/>
    <property type="evidence" value="ECO:0007669"/>
    <property type="project" value="UniProtKB-KW"/>
</dbReference>
<keyword evidence="1" id="KW-0269">Exonuclease</keyword>
<dbReference type="InterPro" id="IPR036397">
    <property type="entry name" value="RNaseH_sf"/>
</dbReference>
<protein>
    <submittedName>
        <fullName evidence="1">Exonuclease</fullName>
    </submittedName>
</protein>